<keyword evidence="2" id="KW-0812">Transmembrane</keyword>
<keyword evidence="5" id="KW-1185">Reference proteome</keyword>
<evidence type="ECO:0000313" key="5">
    <source>
        <dbReference type="Proteomes" id="UP001596074"/>
    </source>
</evidence>
<feature type="domain" description="Fatty acid desaturase" evidence="3">
    <location>
        <begin position="52"/>
        <end position="320"/>
    </location>
</feature>
<evidence type="ECO:0000313" key="4">
    <source>
        <dbReference type="EMBL" id="MFC5749730.1"/>
    </source>
</evidence>
<organism evidence="4 5">
    <name type="scientific">Actinomadura rugatobispora</name>
    <dbReference type="NCBI Taxonomy" id="1994"/>
    <lineage>
        <taxon>Bacteria</taxon>
        <taxon>Bacillati</taxon>
        <taxon>Actinomycetota</taxon>
        <taxon>Actinomycetes</taxon>
        <taxon>Streptosporangiales</taxon>
        <taxon>Thermomonosporaceae</taxon>
        <taxon>Actinomadura</taxon>
    </lineage>
</organism>
<sequence>MSGEFSVRRAHALVGDLFTPRPAVYWADLAASFTVSAAAFWAARPAGYATPAGALLFAVSTLAAYRCAAFIHELAHLRGRQALRRFRRGWNLLVGIPFMMPAFMFDAHVKHHSVRSYGTRDDPEYRPLDRLSRGRALAFLGSSFVLPLLAPVRFGLLTPVALVNARLRRHLYTHFTTLKIDLDYVGGVPADRRQARAWLVQELACALWAAVAAALLLTGAIPVERAVQAYAVYSALLLVNAVRTLVSHRWNGDEEPMDLVDQMMDSINHPRRPLLTELWAPLGLRLHALHHLFPGMPYHALPEAHRRLSAALPPGSAYHRTASDGLPASVAALWNGTGRRPDAPPRAGEPLTTP</sequence>
<dbReference type="EMBL" id="JBHSON010000045">
    <property type="protein sequence ID" value="MFC5749730.1"/>
    <property type="molecule type" value="Genomic_DNA"/>
</dbReference>
<gene>
    <name evidence="4" type="ORF">ACFPZN_29245</name>
</gene>
<proteinExistence type="predicted"/>
<feature type="transmembrane region" description="Helical" evidence="2">
    <location>
        <begin position="89"/>
        <end position="109"/>
    </location>
</feature>
<feature type="transmembrane region" description="Helical" evidence="2">
    <location>
        <begin position="136"/>
        <end position="163"/>
    </location>
</feature>
<evidence type="ECO:0000256" key="2">
    <source>
        <dbReference type="SAM" id="Phobius"/>
    </source>
</evidence>
<feature type="transmembrane region" description="Helical" evidence="2">
    <location>
        <begin position="48"/>
        <end position="68"/>
    </location>
</feature>
<feature type="transmembrane region" description="Helical" evidence="2">
    <location>
        <begin position="203"/>
        <end position="221"/>
    </location>
</feature>
<keyword evidence="2" id="KW-0472">Membrane</keyword>
<feature type="transmembrane region" description="Helical" evidence="2">
    <location>
        <begin position="23"/>
        <end position="42"/>
    </location>
</feature>
<reference evidence="5" key="1">
    <citation type="journal article" date="2019" name="Int. J. Syst. Evol. Microbiol.">
        <title>The Global Catalogue of Microorganisms (GCM) 10K type strain sequencing project: providing services to taxonomists for standard genome sequencing and annotation.</title>
        <authorList>
            <consortium name="The Broad Institute Genomics Platform"/>
            <consortium name="The Broad Institute Genome Sequencing Center for Infectious Disease"/>
            <person name="Wu L."/>
            <person name="Ma J."/>
        </authorList>
    </citation>
    <scope>NUCLEOTIDE SEQUENCE [LARGE SCALE GENOMIC DNA]</scope>
    <source>
        <strain evidence="5">KCTC 42087</strain>
    </source>
</reference>
<protein>
    <submittedName>
        <fullName evidence="4">Fatty acid desaturase family protein</fullName>
    </submittedName>
</protein>
<dbReference type="InterPro" id="IPR005804">
    <property type="entry name" value="FA_desaturase_dom"/>
</dbReference>
<accession>A0ABW1A903</accession>
<name>A0ABW1A903_9ACTN</name>
<comment type="caution">
    <text evidence="4">The sequence shown here is derived from an EMBL/GenBank/DDBJ whole genome shotgun (WGS) entry which is preliminary data.</text>
</comment>
<dbReference type="RefSeq" id="WP_378285457.1">
    <property type="nucleotide sequence ID" value="NZ_JBHSON010000045.1"/>
</dbReference>
<keyword evidence="2" id="KW-1133">Transmembrane helix</keyword>
<dbReference type="Proteomes" id="UP001596074">
    <property type="component" value="Unassembled WGS sequence"/>
</dbReference>
<dbReference type="CDD" id="cd01060">
    <property type="entry name" value="Membrane-FADS-like"/>
    <property type="match status" value="1"/>
</dbReference>
<feature type="region of interest" description="Disordered" evidence="1">
    <location>
        <begin position="334"/>
        <end position="354"/>
    </location>
</feature>
<evidence type="ECO:0000256" key="1">
    <source>
        <dbReference type="SAM" id="MobiDB-lite"/>
    </source>
</evidence>
<evidence type="ECO:0000259" key="3">
    <source>
        <dbReference type="Pfam" id="PF00487"/>
    </source>
</evidence>
<dbReference type="Pfam" id="PF00487">
    <property type="entry name" value="FA_desaturase"/>
    <property type="match status" value="1"/>
</dbReference>